<evidence type="ECO:0000256" key="4">
    <source>
        <dbReference type="ARBA" id="ARBA00023163"/>
    </source>
</evidence>
<evidence type="ECO:0000256" key="5">
    <source>
        <dbReference type="SAM" id="MobiDB-lite"/>
    </source>
</evidence>
<organism evidence="8 9">
    <name type="scientific">Thermasporomyces composti</name>
    <dbReference type="NCBI Taxonomy" id="696763"/>
    <lineage>
        <taxon>Bacteria</taxon>
        <taxon>Bacillati</taxon>
        <taxon>Actinomycetota</taxon>
        <taxon>Actinomycetes</taxon>
        <taxon>Propionibacteriales</taxon>
        <taxon>Nocardioidaceae</taxon>
        <taxon>Thermasporomyces</taxon>
    </lineage>
</organism>
<feature type="domain" description="RNA polymerase sigma-70 region 2" evidence="6">
    <location>
        <begin position="29"/>
        <end position="97"/>
    </location>
</feature>
<dbReference type="SUPFAM" id="SSF88659">
    <property type="entry name" value="Sigma3 and sigma4 domains of RNA polymerase sigma factors"/>
    <property type="match status" value="1"/>
</dbReference>
<dbReference type="PANTHER" id="PTHR43133">
    <property type="entry name" value="RNA POLYMERASE ECF-TYPE SIGMA FACTO"/>
    <property type="match status" value="1"/>
</dbReference>
<dbReference type="InterPro" id="IPR013325">
    <property type="entry name" value="RNA_pol_sigma_r2"/>
</dbReference>
<name>A0A3D9V5G6_THECX</name>
<feature type="region of interest" description="Disordered" evidence="5">
    <location>
        <begin position="188"/>
        <end position="218"/>
    </location>
</feature>
<evidence type="ECO:0000256" key="1">
    <source>
        <dbReference type="ARBA" id="ARBA00010641"/>
    </source>
</evidence>
<proteinExistence type="inferred from homology"/>
<evidence type="ECO:0000256" key="2">
    <source>
        <dbReference type="ARBA" id="ARBA00023015"/>
    </source>
</evidence>
<accession>A0A3D9V5G6</accession>
<reference evidence="8 9" key="1">
    <citation type="submission" date="2018-08" db="EMBL/GenBank/DDBJ databases">
        <title>Sequencing the genomes of 1000 actinobacteria strains.</title>
        <authorList>
            <person name="Klenk H.-P."/>
        </authorList>
    </citation>
    <scope>NUCLEOTIDE SEQUENCE [LARGE SCALE GENOMIC DNA]</scope>
    <source>
        <strain evidence="8 9">DSM 22891</strain>
    </source>
</reference>
<dbReference type="Pfam" id="PF08281">
    <property type="entry name" value="Sigma70_r4_2"/>
    <property type="match status" value="1"/>
</dbReference>
<dbReference type="CDD" id="cd06171">
    <property type="entry name" value="Sigma70_r4"/>
    <property type="match status" value="1"/>
</dbReference>
<dbReference type="InterPro" id="IPR039425">
    <property type="entry name" value="RNA_pol_sigma-70-like"/>
</dbReference>
<dbReference type="RefSeq" id="WP_115850225.1">
    <property type="nucleotide sequence ID" value="NZ_QTUC01000001.1"/>
</dbReference>
<feature type="domain" description="RNA polymerase sigma factor 70 region 4 type 2" evidence="7">
    <location>
        <begin position="129"/>
        <end position="181"/>
    </location>
</feature>
<keyword evidence="4" id="KW-0804">Transcription</keyword>
<dbReference type="Pfam" id="PF04542">
    <property type="entry name" value="Sigma70_r2"/>
    <property type="match status" value="1"/>
</dbReference>
<evidence type="ECO:0000256" key="3">
    <source>
        <dbReference type="ARBA" id="ARBA00023082"/>
    </source>
</evidence>
<evidence type="ECO:0000313" key="9">
    <source>
        <dbReference type="Proteomes" id="UP000256485"/>
    </source>
</evidence>
<dbReference type="NCBIfam" id="TIGR02937">
    <property type="entry name" value="sigma70-ECF"/>
    <property type="match status" value="1"/>
</dbReference>
<dbReference type="PANTHER" id="PTHR43133:SF25">
    <property type="entry name" value="RNA POLYMERASE SIGMA FACTOR RFAY-RELATED"/>
    <property type="match status" value="1"/>
</dbReference>
<keyword evidence="9" id="KW-1185">Reference proteome</keyword>
<evidence type="ECO:0000259" key="7">
    <source>
        <dbReference type="Pfam" id="PF08281"/>
    </source>
</evidence>
<keyword evidence="2" id="KW-0805">Transcription regulation</keyword>
<dbReference type="InterPro" id="IPR013249">
    <property type="entry name" value="RNA_pol_sigma70_r4_t2"/>
</dbReference>
<dbReference type="GO" id="GO:0006352">
    <property type="term" value="P:DNA-templated transcription initiation"/>
    <property type="evidence" value="ECO:0007669"/>
    <property type="project" value="InterPro"/>
</dbReference>
<dbReference type="InterPro" id="IPR013324">
    <property type="entry name" value="RNA_pol_sigma_r3/r4-like"/>
</dbReference>
<dbReference type="GO" id="GO:0003677">
    <property type="term" value="F:DNA binding"/>
    <property type="evidence" value="ECO:0007669"/>
    <property type="project" value="InterPro"/>
</dbReference>
<keyword evidence="3" id="KW-0731">Sigma factor</keyword>
<evidence type="ECO:0000313" key="8">
    <source>
        <dbReference type="EMBL" id="REF36616.1"/>
    </source>
</evidence>
<comment type="caution">
    <text evidence="8">The sequence shown here is derived from an EMBL/GenBank/DDBJ whole genome shotgun (WGS) entry which is preliminary data.</text>
</comment>
<gene>
    <name evidence="8" type="ORF">DFJ64_2029</name>
</gene>
<comment type="similarity">
    <text evidence="1">Belongs to the sigma-70 factor family. ECF subfamily.</text>
</comment>
<dbReference type="GO" id="GO:0016987">
    <property type="term" value="F:sigma factor activity"/>
    <property type="evidence" value="ECO:0007669"/>
    <property type="project" value="UniProtKB-KW"/>
</dbReference>
<dbReference type="Proteomes" id="UP000256485">
    <property type="component" value="Unassembled WGS sequence"/>
</dbReference>
<dbReference type="OrthoDB" id="4184921at2"/>
<evidence type="ECO:0000259" key="6">
    <source>
        <dbReference type="Pfam" id="PF04542"/>
    </source>
</evidence>
<dbReference type="InterPro" id="IPR014284">
    <property type="entry name" value="RNA_pol_sigma-70_dom"/>
</dbReference>
<dbReference type="InterPro" id="IPR007627">
    <property type="entry name" value="RNA_pol_sigma70_r2"/>
</dbReference>
<dbReference type="EMBL" id="QTUC01000001">
    <property type="protein sequence ID" value="REF36616.1"/>
    <property type="molecule type" value="Genomic_DNA"/>
</dbReference>
<protein>
    <submittedName>
        <fullName evidence="8">RNA polymerase sigma-70 factor (ECF subfamily)</fullName>
    </submittedName>
</protein>
<dbReference type="Gene3D" id="1.10.10.10">
    <property type="entry name" value="Winged helix-like DNA-binding domain superfamily/Winged helix DNA-binding domain"/>
    <property type="match status" value="1"/>
</dbReference>
<dbReference type="Gene3D" id="1.10.1740.10">
    <property type="match status" value="1"/>
</dbReference>
<sequence length="218" mass="24083">MDRLETADLSDGDLWRAAAKGDPSAFGTLFERHSDAVYNHCFRRTGSWEAAEDLTSVVFLEAWRRRREVSLSGESILPWLLAVANNVVRNRDRSLRRHRRLLAKLPPAVVTPDPAEEAVSRVDDERTMRRILQVFSRLLPDEQDVLALCVWAGLSYTDAAVALGVPVGTVRSRLSRAREHLRRLAELGVDAGRTGGPAPTPRSARALAAQPATRTNGG</sequence>
<dbReference type="InterPro" id="IPR036388">
    <property type="entry name" value="WH-like_DNA-bd_sf"/>
</dbReference>
<dbReference type="SUPFAM" id="SSF88946">
    <property type="entry name" value="Sigma2 domain of RNA polymerase sigma factors"/>
    <property type="match status" value="1"/>
</dbReference>
<dbReference type="AlphaFoldDB" id="A0A3D9V5G6"/>